<dbReference type="GO" id="GO:0003700">
    <property type="term" value="F:DNA-binding transcription factor activity"/>
    <property type="evidence" value="ECO:0007669"/>
    <property type="project" value="InterPro"/>
</dbReference>
<dbReference type="Pfam" id="PF03466">
    <property type="entry name" value="LysR_substrate"/>
    <property type="match status" value="1"/>
</dbReference>
<dbReference type="Proteomes" id="UP000182894">
    <property type="component" value="Unassembled WGS sequence"/>
</dbReference>
<dbReference type="Gene3D" id="1.10.10.10">
    <property type="entry name" value="Winged helix-like DNA-binding domain superfamily/Winged helix DNA-binding domain"/>
    <property type="match status" value="1"/>
</dbReference>
<dbReference type="PANTHER" id="PTHR30427">
    <property type="entry name" value="TRANSCRIPTIONAL ACTIVATOR PROTEIN LYSR"/>
    <property type="match status" value="1"/>
</dbReference>
<protein>
    <submittedName>
        <fullName evidence="6">Transcriptional regulator, LysR family</fullName>
    </submittedName>
</protein>
<dbReference type="Gene3D" id="3.40.190.10">
    <property type="entry name" value="Periplasmic binding protein-like II"/>
    <property type="match status" value="2"/>
</dbReference>
<dbReference type="InterPro" id="IPR000847">
    <property type="entry name" value="LysR_HTH_N"/>
</dbReference>
<feature type="domain" description="HTH lysR-type" evidence="5">
    <location>
        <begin position="19"/>
        <end position="76"/>
    </location>
</feature>
<dbReference type="GO" id="GO:0043565">
    <property type="term" value="F:sequence-specific DNA binding"/>
    <property type="evidence" value="ECO:0007669"/>
    <property type="project" value="TreeGrafter"/>
</dbReference>
<dbReference type="STRING" id="89065.SAMN05216605_101621"/>
<evidence type="ECO:0000256" key="1">
    <source>
        <dbReference type="ARBA" id="ARBA00009437"/>
    </source>
</evidence>
<dbReference type="SUPFAM" id="SSF46785">
    <property type="entry name" value="Winged helix' DNA-binding domain"/>
    <property type="match status" value="1"/>
</dbReference>
<keyword evidence="4" id="KW-0804">Transcription</keyword>
<dbReference type="GO" id="GO:0010628">
    <property type="term" value="P:positive regulation of gene expression"/>
    <property type="evidence" value="ECO:0007669"/>
    <property type="project" value="TreeGrafter"/>
</dbReference>
<keyword evidence="2" id="KW-0805">Transcription regulation</keyword>
<accession>A0A1G7T0C7</accession>
<evidence type="ECO:0000259" key="5">
    <source>
        <dbReference type="PROSITE" id="PS50931"/>
    </source>
</evidence>
<dbReference type="InterPro" id="IPR036388">
    <property type="entry name" value="WH-like_DNA-bd_sf"/>
</dbReference>
<dbReference type="AlphaFoldDB" id="A0A1G7T0C7"/>
<dbReference type="InterPro" id="IPR005119">
    <property type="entry name" value="LysR_subst-bd"/>
</dbReference>
<evidence type="ECO:0000313" key="6">
    <source>
        <dbReference type="EMBL" id="SDG28668.1"/>
    </source>
</evidence>
<dbReference type="Pfam" id="PF00126">
    <property type="entry name" value="HTH_1"/>
    <property type="match status" value="1"/>
</dbReference>
<organism evidence="6 7">
    <name type="scientific">Pseudomonas abietaniphila</name>
    <dbReference type="NCBI Taxonomy" id="89065"/>
    <lineage>
        <taxon>Bacteria</taxon>
        <taxon>Pseudomonadati</taxon>
        <taxon>Pseudomonadota</taxon>
        <taxon>Gammaproteobacteria</taxon>
        <taxon>Pseudomonadales</taxon>
        <taxon>Pseudomonadaceae</taxon>
        <taxon>Pseudomonas</taxon>
    </lineage>
</organism>
<keyword evidence="7" id="KW-1185">Reference proteome</keyword>
<evidence type="ECO:0000256" key="4">
    <source>
        <dbReference type="ARBA" id="ARBA00023163"/>
    </source>
</evidence>
<evidence type="ECO:0000313" key="7">
    <source>
        <dbReference type="Proteomes" id="UP000182894"/>
    </source>
</evidence>
<gene>
    <name evidence="6" type="ORF">SAMN05216605_101621</name>
</gene>
<dbReference type="EMBL" id="FNCO01000001">
    <property type="protein sequence ID" value="SDG28668.1"/>
    <property type="molecule type" value="Genomic_DNA"/>
</dbReference>
<evidence type="ECO:0000256" key="3">
    <source>
        <dbReference type="ARBA" id="ARBA00023125"/>
    </source>
</evidence>
<dbReference type="PRINTS" id="PR00039">
    <property type="entry name" value="HTHLYSR"/>
</dbReference>
<comment type="similarity">
    <text evidence="1">Belongs to the LysR transcriptional regulatory family.</text>
</comment>
<sequence>MPTNDNTLVIHTELIWPAMNFKQVEAFRAVMLSGSMTAAAESLHTSQPNISRLIAQLERASGFKLFERVGGRLLPTDEGAALFADVERAFIGLQNLETSAQNIRRGGTGQLRIAAVPSLSLTVLPKVIQRFRQENPEAAISIHTSDSPMVAHWAASQFCHVGLASYVGEDMPGVRTRKICDVPGVCVFPTGHRLGKLRAVKPEDLKGEEFISLSLSDGSRARVDRVFAGDKEYRKLNLETPYAATVCSLVALGLGVSIVSPMVALEYVHMGIETRPFLPQIRFSTYLLLPEDRPQSLLSQRFGVLIEEMLTEASKDWQG</sequence>
<keyword evidence="3" id="KW-0238">DNA-binding</keyword>
<proteinExistence type="inferred from homology"/>
<dbReference type="PANTHER" id="PTHR30427:SF1">
    <property type="entry name" value="TRANSCRIPTIONAL ACTIVATOR PROTEIN LYSR"/>
    <property type="match status" value="1"/>
</dbReference>
<name>A0A1G7T0C7_9PSED</name>
<reference evidence="7" key="1">
    <citation type="submission" date="2016-10" db="EMBL/GenBank/DDBJ databases">
        <authorList>
            <person name="Varghese N."/>
            <person name="Submissions S."/>
        </authorList>
    </citation>
    <scope>NUCLEOTIDE SEQUENCE [LARGE SCALE GENOMIC DNA]</scope>
    <source>
        <strain evidence="7">ATCC 700689</strain>
    </source>
</reference>
<dbReference type="SUPFAM" id="SSF53850">
    <property type="entry name" value="Periplasmic binding protein-like II"/>
    <property type="match status" value="1"/>
</dbReference>
<dbReference type="InterPro" id="IPR036390">
    <property type="entry name" value="WH_DNA-bd_sf"/>
</dbReference>
<dbReference type="PROSITE" id="PS50931">
    <property type="entry name" value="HTH_LYSR"/>
    <property type="match status" value="1"/>
</dbReference>
<evidence type="ECO:0000256" key="2">
    <source>
        <dbReference type="ARBA" id="ARBA00023015"/>
    </source>
</evidence>